<feature type="transmembrane region" description="Helical" evidence="1">
    <location>
        <begin position="87"/>
        <end position="106"/>
    </location>
</feature>
<keyword evidence="1" id="KW-0812">Transmembrane</keyword>
<evidence type="ECO:0000313" key="2">
    <source>
        <dbReference type="EMBL" id="EIJ39757.1"/>
    </source>
</evidence>
<feature type="transmembrane region" description="Helical" evidence="1">
    <location>
        <begin position="118"/>
        <end position="139"/>
    </location>
</feature>
<evidence type="ECO:0000313" key="3">
    <source>
        <dbReference type="Proteomes" id="UP000004690"/>
    </source>
</evidence>
<dbReference type="RefSeq" id="WP_008613487.1">
    <property type="nucleotide sequence ID" value="NZ_JH651379.1"/>
</dbReference>
<evidence type="ECO:0008006" key="4">
    <source>
        <dbReference type="Google" id="ProtNLM"/>
    </source>
</evidence>
<reference evidence="2 3" key="1">
    <citation type="submission" date="2012-02" db="EMBL/GenBank/DDBJ databases">
        <title>Improved High-Quality Draft genome of Joostella marina DSM 19592.</title>
        <authorList>
            <consortium name="US DOE Joint Genome Institute (JGI-PGF)"/>
            <person name="Lucas S."/>
            <person name="Copeland A."/>
            <person name="Lapidus A."/>
            <person name="Bruce D."/>
            <person name="Goodwin L."/>
            <person name="Pitluck S."/>
            <person name="Peters L."/>
            <person name="Chertkov O."/>
            <person name="Ovchinnikova G."/>
            <person name="Kyrpides N."/>
            <person name="Mavromatis K."/>
            <person name="Detter J.C."/>
            <person name="Han C."/>
            <person name="Land M."/>
            <person name="Hauser L."/>
            <person name="Markowitz V."/>
            <person name="Cheng J.-F."/>
            <person name="Hugenholtz P."/>
            <person name="Woyke T."/>
            <person name="Wu D."/>
            <person name="Tindall B."/>
            <person name="Brambilla E."/>
            <person name="Klenk H.-P."/>
            <person name="Eisen J.A."/>
        </authorList>
    </citation>
    <scope>NUCLEOTIDE SEQUENCE [LARGE SCALE GENOMIC DNA]</scope>
    <source>
        <strain evidence="2 3">DSM 19592</strain>
    </source>
</reference>
<keyword evidence="1" id="KW-1133">Transmembrane helix</keyword>
<dbReference type="Proteomes" id="UP000004690">
    <property type="component" value="Unassembled WGS sequence"/>
</dbReference>
<keyword evidence="1" id="KW-0472">Membrane</keyword>
<gene>
    <name evidence="2" type="ORF">JoomaDRAFT_2795</name>
</gene>
<keyword evidence="3" id="KW-1185">Reference proteome</keyword>
<dbReference type="HOGENOM" id="CLU_127076_0_0_10"/>
<dbReference type="STRING" id="926559.JoomaDRAFT_2795"/>
<feature type="transmembrane region" description="Helical" evidence="1">
    <location>
        <begin position="12"/>
        <end position="35"/>
    </location>
</feature>
<dbReference type="EMBL" id="JH651379">
    <property type="protein sequence ID" value="EIJ39757.1"/>
    <property type="molecule type" value="Genomic_DNA"/>
</dbReference>
<accession>I3C814</accession>
<dbReference type="eggNOG" id="ENOG5032RJD">
    <property type="taxonomic scope" value="Bacteria"/>
</dbReference>
<sequence>MTRKAVLSLPIWFWIVSIFALIWNLMGLGAFIGQISMTQASLLALPISEKELLLSYPSWMEVVYAVAVLSGVIGSIGLLLRKKWSRPLFVLSLVAILIQMIYSLIGVTSLESFSPESVILPVFIILAGVFHVFFSNFSIKKNWLN</sequence>
<evidence type="ECO:0000256" key="1">
    <source>
        <dbReference type="SAM" id="Phobius"/>
    </source>
</evidence>
<organism evidence="2 3">
    <name type="scientific">Galbibacter orientalis DSM 19592</name>
    <dbReference type="NCBI Taxonomy" id="926559"/>
    <lineage>
        <taxon>Bacteria</taxon>
        <taxon>Pseudomonadati</taxon>
        <taxon>Bacteroidota</taxon>
        <taxon>Flavobacteriia</taxon>
        <taxon>Flavobacteriales</taxon>
        <taxon>Flavobacteriaceae</taxon>
        <taxon>Galbibacter</taxon>
    </lineage>
</organism>
<dbReference type="OrthoDB" id="1143964at2"/>
<proteinExistence type="predicted"/>
<name>I3C814_9FLAO</name>
<dbReference type="AlphaFoldDB" id="I3C814"/>
<protein>
    <recommendedName>
        <fullName evidence="4">Sugar transporter</fullName>
    </recommendedName>
</protein>
<feature type="transmembrane region" description="Helical" evidence="1">
    <location>
        <begin position="62"/>
        <end position="80"/>
    </location>
</feature>